<dbReference type="PANTHER" id="PTHR45920:SF4">
    <property type="entry name" value="FORMIN HOMOLOGY 2 DOMAIN CONTAINING, ISOFORM I"/>
    <property type="match status" value="1"/>
</dbReference>
<dbReference type="GO" id="GO:0051015">
    <property type="term" value="F:actin filament binding"/>
    <property type="evidence" value="ECO:0007669"/>
    <property type="project" value="TreeGrafter"/>
</dbReference>
<dbReference type="STRING" id="51028.A0A0N4VPZ0"/>
<dbReference type="EMBL" id="UXUI01013849">
    <property type="protein sequence ID" value="VDD97485.1"/>
    <property type="molecule type" value="Genomic_DNA"/>
</dbReference>
<organism evidence="4">
    <name type="scientific">Enterobius vermicularis</name>
    <name type="common">Human pinworm</name>
    <dbReference type="NCBI Taxonomy" id="51028"/>
    <lineage>
        <taxon>Eukaryota</taxon>
        <taxon>Metazoa</taxon>
        <taxon>Ecdysozoa</taxon>
        <taxon>Nematoda</taxon>
        <taxon>Chromadorea</taxon>
        <taxon>Rhabditida</taxon>
        <taxon>Spirurina</taxon>
        <taxon>Oxyuridomorpha</taxon>
        <taxon>Oxyuroidea</taxon>
        <taxon>Oxyuridae</taxon>
        <taxon>Enterobius</taxon>
    </lineage>
</organism>
<accession>A0A0N4VPZ0</accession>
<evidence type="ECO:0000313" key="4">
    <source>
        <dbReference type="WBParaSite" id="EVEC_0001308201-mRNA-1"/>
    </source>
</evidence>
<sequence>MLDECVSCRIQYVDDSDPFATTSSSHLEPSRPVMYSFYLHRPIGEQVPDIIRTLRAPQKPGDAALQVYKYDGNVGDFGSYLDSEMTLIEQEEELEILKADP</sequence>
<dbReference type="Proteomes" id="UP000274131">
    <property type="component" value="Unassembled WGS sequence"/>
</dbReference>
<proteinExistence type="predicted"/>
<evidence type="ECO:0000259" key="1">
    <source>
        <dbReference type="Pfam" id="PF18382"/>
    </source>
</evidence>
<dbReference type="OrthoDB" id="9806920at2759"/>
<dbReference type="WBParaSite" id="EVEC_0001308201-mRNA-1">
    <property type="protein sequence ID" value="EVEC_0001308201-mRNA-1"/>
    <property type="gene ID" value="EVEC_0001308201"/>
</dbReference>
<dbReference type="InterPro" id="IPR011989">
    <property type="entry name" value="ARM-like"/>
</dbReference>
<evidence type="ECO:0000313" key="3">
    <source>
        <dbReference type="Proteomes" id="UP000274131"/>
    </source>
</evidence>
<dbReference type="InterPro" id="IPR041387">
    <property type="entry name" value="FHOD1_GBD_N"/>
</dbReference>
<evidence type="ECO:0000313" key="2">
    <source>
        <dbReference type="EMBL" id="VDD97485.1"/>
    </source>
</evidence>
<protein>
    <submittedName>
        <fullName evidence="4">Formin_GBD_N domain-containing protein</fullName>
    </submittedName>
</protein>
<dbReference type="GO" id="GO:0005856">
    <property type="term" value="C:cytoskeleton"/>
    <property type="evidence" value="ECO:0007669"/>
    <property type="project" value="TreeGrafter"/>
</dbReference>
<reference evidence="4" key="1">
    <citation type="submission" date="2017-02" db="UniProtKB">
        <authorList>
            <consortium name="WormBaseParasite"/>
        </authorList>
    </citation>
    <scope>IDENTIFICATION</scope>
</reference>
<reference evidence="2 3" key="2">
    <citation type="submission" date="2018-10" db="EMBL/GenBank/DDBJ databases">
        <authorList>
            <consortium name="Pathogen Informatics"/>
        </authorList>
    </citation>
    <scope>NUCLEOTIDE SEQUENCE [LARGE SCALE GENOMIC DNA]</scope>
</reference>
<name>A0A0N4VPZ0_ENTVE</name>
<gene>
    <name evidence="2" type="ORF">EVEC_LOCUS12236</name>
</gene>
<feature type="domain" description="FHOD1 N-terminal GTPase-binding" evidence="1">
    <location>
        <begin position="8"/>
        <end position="100"/>
    </location>
</feature>
<dbReference type="Gene3D" id="1.25.10.10">
    <property type="entry name" value="Leucine-rich Repeat Variant"/>
    <property type="match status" value="1"/>
</dbReference>
<dbReference type="AlphaFoldDB" id="A0A0N4VPZ0"/>
<dbReference type="PANTHER" id="PTHR45920">
    <property type="entry name" value="FORMIN HOMOLOGY 2 DOMAIN CONTAINING, ISOFORM I"/>
    <property type="match status" value="1"/>
</dbReference>
<dbReference type="GO" id="GO:0030866">
    <property type="term" value="P:cortical actin cytoskeleton organization"/>
    <property type="evidence" value="ECO:0007669"/>
    <property type="project" value="TreeGrafter"/>
</dbReference>
<keyword evidence="3" id="KW-1185">Reference proteome</keyword>
<dbReference type="Pfam" id="PF18382">
    <property type="entry name" value="Formin_GBD_N"/>
    <property type="match status" value="1"/>
</dbReference>
<dbReference type="GO" id="GO:0005737">
    <property type="term" value="C:cytoplasm"/>
    <property type="evidence" value="ECO:0007669"/>
    <property type="project" value="TreeGrafter"/>
</dbReference>